<dbReference type="Gene3D" id="3.90.350.10">
    <property type="entry name" value="Transposase Inhibitor Protein From Tn5, Chain A, domain 1"/>
    <property type="match status" value="1"/>
</dbReference>
<dbReference type="GO" id="GO:0003677">
    <property type="term" value="F:DNA binding"/>
    <property type="evidence" value="ECO:0007669"/>
    <property type="project" value="InterPro"/>
</dbReference>
<dbReference type="PANTHER" id="PTHR35404:SF8">
    <property type="entry name" value="TRANSPOSASE OF TN10"/>
    <property type="match status" value="1"/>
</dbReference>
<dbReference type="InterPro" id="IPR012337">
    <property type="entry name" value="RNaseH-like_sf"/>
</dbReference>
<feature type="transmembrane region" description="Helical" evidence="1">
    <location>
        <begin position="310"/>
        <end position="330"/>
    </location>
</feature>
<keyword evidence="1" id="KW-0812">Transmembrane</keyword>
<dbReference type="EMBL" id="LAZR01025047">
    <property type="protein sequence ID" value="KKL73164.1"/>
    <property type="molecule type" value="Genomic_DNA"/>
</dbReference>
<dbReference type="AlphaFoldDB" id="A0A0F9EGQ7"/>
<evidence type="ECO:0000313" key="3">
    <source>
        <dbReference type="EMBL" id="KKL73164.1"/>
    </source>
</evidence>
<protein>
    <recommendedName>
        <fullName evidence="2">Transposase IS4-like domain-containing protein</fullName>
    </recommendedName>
</protein>
<dbReference type="PANTHER" id="PTHR35404">
    <property type="entry name" value="TRANSPOSASE OF TN10"/>
    <property type="match status" value="1"/>
</dbReference>
<dbReference type="SUPFAM" id="SSF53098">
    <property type="entry name" value="Ribonuclease H-like"/>
    <property type="match status" value="1"/>
</dbReference>
<dbReference type="Pfam" id="PF01609">
    <property type="entry name" value="DDE_Tnp_1"/>
    <property type="match status" value="1"/>
</dbReference>
<name>A0A0F9EGQ7_9ZZZZ</name>
<proteinExistence type="predicted"/>
<evidence type="ECO:0000259" key="2">
    <source>
        <dbReference type="Pfam" id="PF01609"/>
    </source>
</evidence>
<dbReference type="InterPro" id="IPR002559">
    <property type="entry name" value="Transposase_11"/>
</dbReference>
<gene>
    <name evidence="3" type="ORF">LCGC14_2077660</name>
</gene>
<comment type="caution">
    <text evidence="3">The sequence shown here is derived from an EMBL/GenBank/DDBJ whole genome shotgun (WGS) entry which is preliminary data.</text>
</comment>
<feature type="transmembrane region" description="Helical" evidence="1">
    <location>
        <begin position="351"/>
        <end position="368"/>
    </location>
</feature>
<keyword evidence="1" id="KW-0472">Membrane</keyword>
<sequence length="396" mass="45802">MQDYQKWQVEFEEVLNKDFTCLSRPTVKNLIHLVFALVMLLRTPRGWYGKISLSGIARTFPSQGTLKSRYKRLHRFLDNSHFKMEDLSPGLTHLAKGKEEGGLLPLAIDQTAIGDVQVLVGSYPIKARAIPIAMTTFEYGHIKKSQNYLEEGFLVKLASSLPKDLRPVWIMDRGYGRASLLRFCRLNNYLYIIRGRRDVIVEYREKEKICRKSLGRLKHRQGKAKRYSGALYQGKSKEKVDIIVYREKEFKEPWFLLVPAFSEKLLPTESVIEWYRARMNIETSFRDFKSLLGVRGISLKVRKAERLNRLLAGIVLIYILLLVLGVSELGEELRKKLEIVRHRARHGTKRTLSVLSLALMAITDTFLLNRLNLIKVLVDCLKKLRQNQVFISPLLG</sequence>
<dbReference type="GO" id="GO:0006313">
    <property type="term" value="P:DNA transposition"/>
    <property type="evidence" value="ECO:0007669"/>
    <property type="project" value="InterPro"/>
</dbReference>
<evidence type="ECO:0000256" key="1">
    <source>
        <dbReference type="SAM" id="Phobius"/>
    </source>
</evidence>
<feature type="domain" description="Transposase IS4-like" evidence="2">
    <location>
        <begin position="157"/>
        <end position="320"/>
    </location>
</feature>
<organism evidence="3">
    <name type="scientific">marine sediment metagenome</name>
    <dbReference type="NCBI Taxonomy" id="412755"/>
    <lineage>
        <taxon>unclassified sequences</taxon>
        <taxon>metagenomes</taxon>
        <taxon>ecological metagenomes</taxon>
    </lineage>
</organism>
<reference evidence="3" key="1">
    <citation type="journal article" date="2015" name="Nature">
        <title>Complex archaea that bridge the gap between prokaryotes and eukaryotes.</title>
        <authorList>
            <person name="Spang A."/>
            <person name="Saw J.H."/>
            <person name="Jorgensen S.L."/>
            <person name="Zaremba-Niedzwiedzka K."/>
            <person name="Martijn J."/>
            <person name="Lind A.E."/>
            <person name="van Eijk R."/>
            <person name="Schleper C."/>
            <person name="Guy L."/>
            <person name="Ettema T.J."/>
        </authorList>
    </citation>
    <scope>NUCLEOTIDE SEQUENCE</scope>
</reference>
<keyword evidence="1" id="KW-1133">Transmembrane helix</keyword>
<accession>A0A0F9EGQ7</accession>
<dbReference type="GO" id="GO:0004803">
    <property type="term" value="F:transposase activity"/>
    <property type="evidence" value="ECO:0007669"/>
    <property type="project" value="InterPro"/>
</dbReference>